<dbReference type="CDD" id="cd17536">
    <property type="entry name" value="REC_YesN-like"/>
    <property type="match status" value="1"/>
</dbReference>
<keyword evidence="6" id="KW-0238">DNA-binding</keyword>
<dbReference type="KEGG" id="pbj:VN24_13705"/>
<reference evidence="12" key="2">
    <citation type="submission" date="2015-03" db="EMBL/GenBank/DDBJ databases">
        <title>Genome sequence of Paenibacillus beijingensis strain DSM 24997T.</title>
        <authorList>
            <person name="Kwak Y."/>
            <person name="Shin J.-H."/>
        </authorList>
    </citation>
    <scope>NUCLEOTIDE SEQUENCE [LARGE SCALE GENOMIC DNA]</scope>
    <source>
        <strain evidence="12">DSM 24997</strain>
    </source>
</reference>
<evidence type="ECO:0000256" key="3">
    <source>
        <dbReference type="ARBA" id="ARBA00022553"/>
    </source>
</evidence>
<dbReference type="PANTHER" id="PTHR42713:SF3">
    <property type="entry name" value="TRANSCRIPTIONAL REGULATORY PROTEIN HPTR"/>
    <property type="match status" value="1"/>
</dbReference>
<organism evidence="11 12">
    <name type="scientific">Paenibacillus beijingensis</name>
    <dbReference type="NCBI Taxonomy" id="1126833"/>
    <lineage>
        <taxon>Bacteria</taxon>
        <taxon>Bacillati</taxon>
        <taxon>Bacillota</taxon>
        <taxon>Bacilli</taxon>
        <taxon>Bacillales</taxon>
        <taxon>Paenibacillaceae</taxon>
        <taxon>Paenibacillus</taxon>
    </lineage>
</organism>
<evidence type="ECO:0000313" key="12">
    <source>
        <dbReference type="Proteomes" id="UP000032633"/>
    </source>
</evidence>
<dbReference type="PRINTS" id="PR00032">
    <property type="entry name" value="HTHARAC"/>
</dbReference>
<dbReference type="SMART" id="SM00342">
    <property type="entry name" value="HTH_ARAC"/>
    <property type="match status" value="1"/>
</dbReference>
<dbReference type="OrthoDB" id="9779069at2"/>
<evidence type="ECO:0008006" key="13">
    <source>
        <dbReference type="Google" id="ProtNLM"/>
    </source>
</evidence>
<dbReference type="GO" id="GO:0000160">
    <property type="term" value="P:phosphorelay signal transduction system"/>
    <property type="evidence" value="ECO:0007669"/>
    <property type="project" value="UniProtKB-KW"/>
</dbReference>
<dbReference type="Gene3D" id="1.10.10.60">
    <property type="entry name" value="Homeodomain-like"/>
    <property type="match status" value="2"/>
</dbReference>
<dbReference type="PROSITE" id="PS50110">
    <property type="entry name" value="RESPONSE_REGULATORY"/>
    <property type="match status" value="1"/>
</dbReference>
<dbReference type="Gene3D" id="3.40.50.2300">
    <property type="match status" value="1"/>
</dbReference>
<evidence type="ECO:0000256" key="1">
    <source>
        <dbReference type="ARBA" id="ARBA00004496"/>
    </source>
</evidence>
<evidence type="ECO:0000313" key="11">
    <source>
        <dbReference type="EMBL" id="AJY75431.1"/>
    </source>
</evidence>
<keyword evidence="4" id="KW-0902">Two-component regulatory system</keyword>
<evidence type="ECO:0000256" key="4">
    <source>
        <dbReference type="ARBA" id="ARBA00023012"/>
    </source>
</evidence>
<proteinExistence type="predicted"/>
<dbReference type="STRING" id="1126833.VN24_13705"/>
<gene>
    <name evidence="11" type="ORF">VN24_13705</name>
</gene>
<protein>
    <recommendedName>
        <fullName evidence="13">AraC family transcriptional regulator</fullName>
    </recommendedName>
</protein>
<dbReference type="InterPro" id="IPR018060">
    <property type="entry name" value="HTH_AraC"/>
</dbReference>
<dbReference type="InterPro" id="IPR051552">
    <property type="entry name" value="HptR"/>
</dbReference>
<dbReference type="AlphaFoldDB" id="A0A0D5NJI7"/>
<evidence type="ECO:0000256" key="6">
    <source>
        <dbReference type="ARBA" id="ARBA00023125"/>
    </source>
</evidence>
<keyword evidence="7" id="KW-0804">Transcription</keyword>
<evidence type="ECO:0000256" key="7">
    <source>
        <dbReference type="ARBA" id="ARBA00023163"/>
    </source>
</evidence>
<dbReference type="GO" id="GO:0003700">
    <property type="term" value="F:DNA-binding transcription factor activity"/>
    <property type="evidence" value="ECO:0007669"/>
    <property type="project" value="InterPro"/>
</dbReference>
<dbReference type="RefSeq" id="WP_045670860.1">
    <property type="nucleotide sequence ID" value="NZ_CP011058.1"/>
</dbReference>
<dbReference type="PROSITE" id="PS01124">
    <property type="entry name" value="HTH_ARAC_FAMILY_2"/>
    <property type="match status" value="1"/>
</dbReference>
<dbReference type="SUPFAM" id="SSF52172">
    <property type="entry name" value="CheY-like"/>
    <property type="match status" value="1"/>
</dbReference>
<keyword evidence="3 8" id="KW-0597">Phosphoprotein</keyword>
<dbReference type="InterPro" id="IPR001789">
    <property type="entry name" value="Sig_transdc_resp-reg_receiver"/>
</dbReference>
<dbReference type="InterPro" id="IPR020449">
    <property type="entry name" value="Tscrpt_reg_AraC-type_HTH"/>
</dbReference>
<dbReference type="InterPro" id="IPR009057">
    <property type="entry name" value="Homeodomain-like_sf"/>
</dbReference>
<dbReference type="PANTHER" id="PTHR42713">
    <property type="entry name" value="HISTIDINE KINASE-RELATED"/>
    <property type="match status" value="1"/>
</dbReference>
<dbReference type="EMBL" id="CP011058">
    <property type="protein sequence ID" value="AJY75431.1"/>
    <property type="molecule type" value="Genomic_DNA"/>
</dbReference>
<dbReference type="SMART" id="SM00448">
    <property type="entry name" value="REC"/>
    <property type="match status" value="1"/>
</dbReference>
<evidence type="ECO:0000256" key="8">
    <source>
        <dbReference type="PROSITE-ProRule" id="PRU00169"/>
    </source>
</evidence>
<comment type="subcellular location">
    <subcellularLocation>
        <location evidence="1">Cytoplasm</location>
    </subcellularLocation>
</comment>
<dbReference type="Pfam" id="PF12833">
    <property type="entry name" value="HTH_18"/>
    <property type="match status" value="1"/>
</dbReference>
<evidence type="ECO:0000259" key="10">
    <source>
        <dbReference type="PROSITE" id="PS50110"/>
    </source>
</evidence>
<name>A0A0D5NJI7_9BACL</name>
<dbReference type="Proteomes" id="UP000032633">
    <property type="component" value="Chromosome"/>
</dbReference>
<dbReference type="PATRIC" id="fig|1126833.4.peg.2988"/>
<evidence type="ECO:0000256" key="2">
    <source>
        <dbReference type="ARBA" id="ARBA00022490"/>
    </source>
</evidence>
<evidence type="ECO:0000256" key="5">
    <source>
        <dbReference type="ARBA" id="ARBA00023015"/>
    </source>
</evidence>
<dbReference type="GO" id="GO:0043565">
    <property type="term" value="F:sequence-specific DNA binding"/>
    <property type="evidence" value="ECO:0007669"/>
    <property type="project" value="InterPro"/>
</dbReference>
<dbReference type="InterPro" id="IPR018062">
    <property type="entry name" value="HTH_AraC-typ_CS"/>
</dbReference>
<dbReference type="Pfam" id="PF00072">
    <property type="entry name" value="Response_reg"/>
    <property type="match status" value="1"/>
</dbReference>
<feature type="domain" description="HTH araC/xylS-type" evidence="9">
    <location>
        <begin position="434"/>
        <end position="533"/>
    </location>
</feature>
<dbReference type="PROSITE" id="PS00041">
    <property type="entry name" value="HTH_ARAC_FAMILY_1"/>
    <property type="match status" value="1"/>
</dbReference>
<feature type="modified residue" description="4-aspartylphosphate" evidence="8">
    <location>
        <position position="55"/>
    </location>
</feature>
<keyword evidence="5" id="KW-0805">Transcription regulation</keyword>
<feature type="domain" description="Response regulatory" evidence="10">
    <location>
        <begin position="3"/>
        <end position="120"/>
    </location>
</feature>
<accession>A0A0D5NJI7</accession>
<dbReference type="GO" id="GO:0005737">
    <property type="term" value="C:cytoplasm"/>
    <property type="evidence" value="ECO:0007669"/>
    <property type="project" value="UniProtKB-SubCell"/>
</dbReference>
<keyword evidence="2" id="KW-0963">Cytoplasm</keyword>
<dbReference type="HOGENOM" id="CLU_000445_5_0_9"/>
<evidence type="ECO:0000259" key="9">
    <source>
        <dbReference type="PROSITE" id="PS01124"/>
    </source>
</evidence>
<dbReference type="SUPFAM" id="SSF46689">
    <property type="entry name" value="Homeodomain-like"/>
    <property type="match status" value="2"/>
</dbReference>
<dbReference type="InterPro" id="IPR011006">
    <property type="entry name" value="CheY-like_superfamily"/>
</dbReference>
<keyword evidence="12" id="KW-1185">Reference proteome</keyword>
<sequence>MFNVMLVDDEPLVREFLRAHFRQHHPEWKIAAEAMDGQEAWEKLQECRIDLVISDIKMPVMNGIELSRLIHRMEAPPQMVILSGYDEFALAQEALRSGVCNYLLKPVVKEELMEAIHSVTSLLELRNRESLAFYTENSISKESRAQVIKQFLKAVISDSGVEIKTLYPLIYRLKVQLIETEGMIMLLDLDEQSLIERGVPCGDFPIFRFILQQAAAEIAEEDAFGNVFLDEEQLTSVLVTGDDEAQILQRCTELYRRVADAMAVSTGIAVSGGLGSLESELFHLHTSYAAAARNLQCRLLTGQPALFGQREAGSLAGRLKAIDQAAAEIRHALFNRNETAAAIALGSYIDQMRLFTSNEVVTFGIHLTKSIAAGKRELYGQRMNKACRRLQRVFQEQRASWEAESVLAVFRDIAASFSAGQAKPEALDETDIGNRAKAYIYAHYAEPLSLALLADKLGVSQGYLSNTFHRTVGETYVKFLTRIRMEQAAKLLQASPPEKVYDVAEKVGYVGVKHFSHVFKQHFGLPPGEYQEQHLSARRT</sequence>
<reference evidence="11 12" key="1">
    <citation type="journal article" date="2015" name="J. Biotechnol.">
        <title>Complete genome sequence of Paenibacillus beijingensis 7188(T) (=DSM 24997(T)), a novel rhizobacterium from jujube garden soil.</title>
        <authorList>
            <person name="Kwak Y."/>
            <person name="Shin J.H."/>
        </authorList>
    </citation>
    <scope>NUCLEOTIDE SEQUENCE [LARGE SCALE GENOMIC DNA]</scope>
    <source>
        <strain evidence="11 12">DSM 24997</strain>
    </source>
</reference>